<dbReference type="RefSeq" id="XP_056548486.1">
    <property type="nucleotide sequence ID" value="XM_056684880.1"/>
</dbReference>
<dbReference type="GeneID" id="81424056"/>
<keyword evidence="1" id="KW-0472">Membrane</keyword>
<keyword evidence="4" id="KW-1185">Reference proteome</keyword>
<dbReference type="AlphaFoldDB" id="A0A9W9IHL5"/>
<evidence type="ECO:0000256" key="1">
    <source>
        <dbReference type="SAM" id="Phobius"/>
    </source>
</evidence>
<keyword evidence="2" id="KW-0732">Signal</keyword>
<reference evidence="3" key="1">
    <citation type="submission" date="2022-11" db="EMBL/GenBank/DDBJ databases">
        <authorList>
            <person name="Petersen C."/>
        </authorList>
    </citation>
    <scope>NUCLEOTIDE SEQUENCE</scope>
    <source>
        <strain evidence="3">IBT 26290</strain>
    </source>
</reference>
<evidence type="ECO:0000256" key="2">
    <source>
        <dbReference type="SAM" id="SignalP"/>
    </source>
</evidence>
<sequence length="105" mass="11948">MVAATLAVLAAMTLTTCQYLHIAACYAKWATTLTAAMVYFGYSFYDIIKRDALRNANEMQQLTNTVSLGNNDVDAAVRRLEHERTTQAYDRWKQEAPVLWLRCHS</sequence>
<feature type="chain" id="PRO_5040840763" evidence="2">
    <location>
        <begin position="18"/>
        <end position="105"/>
    </location>
</feature>
<protein>
    <submittedName>
        <fullName evidence="3">Uncharacterized protein</fullName>
    </submittedName>
</protein>
<keyword evidence="1" id="KW-1133">Transmembrane helix</keyword>
<dbReference type="EMBL" id="JAPQKN010000001">
    <property type="protein sequence ID" value="KAJ5176878.1"/>
    <property type="molecule type" value="Genomic_DNA"/>
</dbReference>
<accession>A0A9W9IHL5</accession>
<comment type="caution">
    <text evidence="3">The sequence shown here is derived from an EMBL/GenBank/DDBJ whole genome shotgun (WGS) entry which is preliminary data.</text>
</comment>
<dbReference type="OrthoDB" id="4366845at2759"/>
<organism evidence="3 4">
    <name type="scientific">Penicillium canariense</name>
    <dbReference type="NCBI Taxonomy" id="189055"/>
    <lineage>
        <taxon>Eukaryota</taxon>
        <taxon>Fungi</taxon>
        <taxon>Dikarya</taxon>
        <taxon>Ascomycota</taxon>
        <taxon>Pezizomycotina</taxon>
        <taxon>Eurotiomycetes</taxon>
        <taxon>Eurotiomycetidae</taxon>
        <taxon>Eurotiales</taxon>
        <taxon>Aspergillaceae</taxon>
        <taxon>Penicillium</taxon>
    </lineage>
</organism>
<evidence type="ECO:0000313" key="4">
    <source>
        <dbReference type="Proteomes" id="UP001149163"/>
    </source>
</evidence>
<name>A0A9W9IHL5_9EURO</name>
<gene>
    <name evidence="3" type="ORF">N7482_002755</name>
</gene>
<dbReference type="Proteomes" id="UP001149163">
    <property type="component" value="Unassembled WGS sequence"/>
</dbReference>
<proteinExistence type="predicted"/>
<reference evidence="3" key="2">
    <citation type="journal article" date="2023" name="IMA Fungus">
        <title>Comparative genomic study of the Penicillium genus elucidates a diverse pangenome and 15 lateral gene transfer events.</title>
        <authorList>
            <person name="Petersen C."/>
            <person name="Sorensen T."/>
            <person name="Nielsen M.R."/>
            <person name="Sondergaard T.E."/>
            <person name="Sorensen J.L."/>
            <person name="Fitzpatrick D.A."/>
            <person name="Frisvad J.C."/>
            <person name="Nielsen K.L."/>
        </authorList>
    </citation>
    <scope>NUCLEOTIDE SEQUENCE</scope>
    <source>
        <strain evidence="3">IBT 26290</strain>
    </source>
</reference>
<evidence type="ECO:0000313" key="3">
    <source>
        <dbReference type="EMBL" id="KAJ5176878.1"/>
    </source>
</evidence>
<feature type="signal peptide" evidence="2">
    <location>
        <begin position="1"/>
        <end position="17"/>
    </location>
</feature>
<keyword evidence="1" id="KW-0812">Transmembrane</keyword>
<feature type="transmembrane region" description="Helical" evidence="1">
    <location>
        <begin position="27"/>
        <end position="45"/>
    </location>
</feature>